<dbReference type="AlphaFoldDB" id="A0A177AEX8"/>
<gene>
    <name evidence="1" type="ORF">VC83_03817</name>
</gene>
<name>A0A177AEX8_9PEZI</name>
<accession>A0A177AEX8</accession>
<dbReference type="Proteomes" id="UP000077154">
    <property type="component" value="Unassembled WGS sequence"/>
</dbReference>
<protein>
    <submittedName>
        <fullName evidence="1">Uncharacterized protein</fullName>
    </submittedName>
</protein>
<organism evidence="1">
    <name type="scientific">Pseudogymnoascus destructans</name>
    <dbReference type="NCBI Taxonomy" id="655981"/>
    <lineage>
        <taxon>Eukaryota</taxon>
        <taxon>Fungi</taxon>
        <taxon>Dikarya</taxon>
        <taxon>Ascomycota</taxon>
        <taxon>Pezizomycotina</taxon>
        <taxon>Leotiomycetes</taxon>
        <taxon>Thelebolales</taxon>
        <taxon>Thelebolaceae</taxon>
        <taxon>Pseudogymnoascus</taxon>
    </lineage>
</organism>
<dbReference type="GeneID" id="36286891"/>
<proteinExistence type="predicted"/>
<evidence type="ECO:0000313" key="1">
    <source>
        <dbReference type="EMBL" id="OAF59811.1"/>
    </source>
</evidence>
<reference evidence="1" key="1">
    <citation type="submission" date="2016-03" db="EMBL/GenBank/DDBJ databases">
        <title>Updated assembly of Pseudogymnoascus destructans, the fungus causing white-nose syndrome of bats.</title>
        <authorList>
            <person name="Palmer J.M."/>
            <person name="Drees K.P."/>
            <person name="Foster J.T."/>
            <person name="Lindner D.L."/>
        </authorList>
    </citation>
    <scope>NUCLEOTIDE SEQUENCE [LARGE SCALE GENOMIC DNA]</scope>
    <source>
        <strain evidence="1">20631-21</strain>
    </source>
</reference>
<dbReference type="RefSeq" id="XP_024325094.1">
    <property type="nucleotide sequence ID" value="XM_024467459.1"/>
</dbReference>
<dbReference type="EMBL" id="KV441393">
    <property type="protein sequence ID" value="OAF59811.1"/>
    <property type="molecule type" value="Genomic_DNA"/>
</dbReference>
<sequence length="308" mass="32788">MHPSHILHPAPSIPHQTNPSPSGFLVNLGFQVVLSVSLSLSLSSFSLLFHPFSLFPIPSSLHFLGGFSPNSAYLVHTCRPLLYHLLLRSSSSSSSGRQLLFRILRIASGETSNLAASTGTVYWSGNCALMARMPARASGERRFRGAQPSENFSWRAAFWLCQGRRGGGVQSSSSFLADFLGKRVGASASSVCLERKFFRGAGESSWYEFVGASLLKGFLANLSGVSLLFVCHSGARSRYSRSIGCSALFGVSFTAPAANWSIISGVISKKAGAGAWLPSCESVAFSLSEVGVVVYAEDSPSASVDLCK</sequence>